<proteinExistence type="inferred from homology"/>
<dbReference type="GeneID" id="58090824"/>
<evidence type="ECO:0000256" key="9">
    <source>
        <dbReference type="HAMAP-Rule" id="MF_00275"/>
    </source>
</evidence>
<feature type="transmembrane region" description="Helical" evidence="9">
    <location>
        <begin position="478"/>
        <end position="502"/>
    </location>
</feature>
<dbReference type="PANTHER" id="PTHR30607">
    <property type="entry name" value="POTASSIUM-TRANSPORTING ATPASE A CHAIN"/>
    <property type="match status" value="1"/>
</dbReference>
<evidence type="ECO:0000256" key="3">
    <source>
        <dbReference type="ARBA" id="ARBA00022538"/>
    </source>
</evidence>
<protein>
    <recommendedName>
        <fullName evidence="9">Potassium-transporting ATPase potassium-binding subunit</fullName>
    </recommendedName>
    <alternativeName>
        <fullName evidence="9">ATP phosphohydrolase [potassium-transporting] A chain</fullName>
    </alternativeName>
    <alternativeName>
        <fullName evidence="9">Potassium-binding and translocating subunit A</fullName>
    </alternativeName>
    <alternativeName>
        <fullName evidence="9">Potassium-translocating ATPase A chain</fullName>
    </alternativeName>
</protein>
<dbReference type="GO" id="GO:0016787">
    <property type="term" value="F:hydrolase activity"/>
    <property type="evidence" value="ECO:0007669"/>
    <property type="project" value="UniProtKB-KW"/>
</dbReference>
<evidence type="ECO:0000256" key="2">
    <source>
        <dbReference type="ARBA" id="ARBA00022475"/>
    </source>
</evidence>
<name>A0A4Q9WB39_STALU</name>
<evidence type="ECO:0000256" key="8">
    <source>
        <dbReference type="ARBA" id="ARBA00023136"/>
    </source>
</evidence>
<feature type="transmembrane region" description="Helical" evidence="9">
    <location>
        <begin position="353"/>
        <end position="371"/>
    </location>
</feature>
<dbReference type="Pfam" id="PF03814">
    <property type="entry name" value="KdpA"/>
    <property type="match status" value="1"/>
</dbReference>
<evidence type="ECO:0000256" key="6">
    <source>
        <dbReference type="ARBA" id="ARBA00022989"/>
    </source>
</evidence>
<feature type="transmembrane region" description="Helical" evidence="9">
    <location>
        <begin position="169"/>
        <end position="187"/>
    </location>
</feature>
<dbReference type="InterPro" id="IPR004623">
    <property type="entry name" value="KdpA"/>
</dbReference>
<dbReference type="EMBL" id="SCHB01000003">
    <property type="protein sequence ID" value="TBW72496.1"/>
    <property type="molecule type" value="Genomic_DNA"/>
</dbReference>
<keyword evidence="4 9" id="KW-0812">Transmembrane</keyword>
<dbReference type="Proteomes" id="UP000293637">
    <property type="component" value="Unassembled WGS sequence"/>
</dbReference>
<comment type="subcellular location">
    <subcellularLocation>
        <location evidence="9">Cell membrane</location>
        <topology evidence="9">Multi-pass membrane protein</topology>
    </subcellularLocation>
</comment>
<keyword evidence="2 9" id="KW-1003">Cell membrane</keyword>
<comment type="function">
    <text evidence="9">Part of the high-affinity ATP-driven potassium transport (or Kdp) system, which catalyzes the hydrolysis of ATP coupled with the electrogenic transport of potassium into the cytoplasm. This subunit binds the extracellular potassium ions and delivers the ions to the membrane domain of KdpB through an intramembrane tunnel.</text>
</comment>
<keyword evidence="10" id="KW-0378">Hydrolase</keyword>
<keyword evidence="6 9" id="KW-1133">Transmembrane helix</keyword>
<feature type="transmembrane region" description="Helical" evidence="9">
    <location>
        <begin position="63"/>
        <end position="85"/>
    </location>
</feature>
<dbReference type="PIRSF" id="PIRSF001294">
    <property type="entry name" value="K_ATPaseA"/>
    <property type="match status" value="1"/>
</dbReference>
<keyword evidence="8 9" id="KW-0472">Membrane</keyword>
<gene>
    <name evidence="9 10" type="primary">kdpA</name>
    <name evidence="10" type="ORF">EQ812_05860</name>
</gene>
<dbReference type="HAMAP" id="MF_00275">
    <property type="entry name" value="KdpA"/>
    <property type="match status" value="1"/>
</dbReference>
<evidence type="ECO:0000256" key="7">
    <source>
        <dbReference type="ARBA" id="ARBA00023065"/>
    </source>
</evidence>
<feature type="transmembrane region" description="Helical" evidence="9">
    <location>
        <begin position="129"/>
        <end position="149"/>
    </location>
</feature>
<feature type="transmembrane region" description="Helical" evidence="9">
    <location>
        <begin position="279"/>
        <end position="303"/>
    </location>
</feature>
<keyword evidence="5 9" id="KW-0630">Potassium</keyword>
<evidence type="ECO:0000256" key="5">
    <source>
        <dbReference type="ARBA" id="ARBA00022958"/>
    </source>
</evidence>
<dbReference type="NCBIfam" id="TIGR00680">
    <property type="entry name" value="kdpA"/>
    <property type="match status" value="1"/>
</dbReference>
<sequence length="558" mass="61710">MSIILFLMIFIALTYIVSRYLYIVALIVPSKIDILFNPIEKVIYRLINTKLEHMSGKTYLKHFFWFNGITGIVALILLLTQQWLWLNPNHNLNQSISLAFNTMASFITNTNLQHYSGETGLSYLTQMTVITFLMFTSAASGYAVCIAMLRRLTGMTDVIGNFYQDIIRFIVRVLIPFSFIISLFLISQGTPQTFKGNLVIETLSGVKQTIAYGPIASMEAIKHLGTNGGGFLGANASTPFENPNYWTNFVEALSMMLIPGALVFLYGRMLKNKKQVHPHAVMIFVAMFVLFIACLVMCLHFEFSGNPVLQHLGITGGNMEGKETRFGVGLSALFTTITTAFTTGSVNNMHDSLTPLGGLVPLLLMMLNAVFGGEGVGLMNMLIYVMLTVFMCSLMIGKTPSYLGMKIEGKEMKLIALSFLIHPLLILFFSALAFIVPGATDAITNPQFHGVSQVLYEFSSSSANNGSGFEGLKDNTTFWNISTGIVMLLARYIPIILQLSIVSSLVNKKTYQNLTEDVPINNLFFSSVLIIFIILLSGLTFLPDLMLGPIGEHLLLHS</sequence>
<dbReference type="GO" id="GO:0005886">
    <property type="term" value="C:plasma membrane"/>
    <property type="evidence" value="ECO:0007669"/>
    <property type="project" value="UniProtKB-SubCell"/>
</dbReference>
<keyword evidence="7 9" id="KW-0406">Ion transport</keyword>
<feature type="transmembrane region" description="Helical" evidence="9">
    <location>
        <begin position="523"/>
        <end position="542"/>
    </location>
</feature>
<organism evidence="10 11">
    <name type="scientific">Staphylococcus lugdunensis</name>
    <dbReference type="NCBI Taxonomy" id="28035"/>
    <lineage>
        <taxon>Bacteria</taxon>
        <taxon>Bacillati</taxon>
        <taxon>Bacillota</taxon>
        <taxon>Bacilli</taxon>
        <taxon>Bacillales</taxon>
        <taxon>Staphylococcaceae</taxon>
        <taxon>Staphylococcus</taxon>
    </lineage>
</organism>
<evidence type="ECO:0000256" key="4">
    <source>
        <dbReference type="ARBA" id="ARBA00022692"/>
    </source>
</evidence>
<dbReference type="PANTHER" id="PTHR30607:SF2">
    <property type="entry name" value="POTASSIUM-TRANSPORTING ATPASE POTASSIUM-BINDING SUBUNIT"/>
    <property type="match status" value="1"/>
</dbReference>
<accession>A0A4Q9WB39</accession>
<feature type="transmembrane region" description="Helical" evidence="9">
    <location>
        <begin position="245"/>
        <end position="267"/>
    </location>
</feature>
<dbReference type="GO" id="GO:0008556">
    <property type="term" value="F:P-type potassium transmembrane transporter activity"/>
    <property type="evidence" value="ECO:0007669"/>
    <property type="project" value="InterPro"/>
</dbReference>
<feature type="transmembrane region" description="Helical" evidence="9">
    <location>
        <begin position="417"/>
        <end position="436"/>
    </location>
</feature>
<feature type="transmembrane region" description="Helical" evidence="9">
    <location>
        <begin position="326"/>
        <end position="346"/>
    </location>
</feature>
<comment type="subunit">
    <text evidence="9">The system is composed of three essential subunits: KdpA, KdpB and KdpC.</text>
</comment>
<dbReference type="RefSeq" id="WP_002491951.1">
    <property type="nucleotide sequence ID" value="NZ_AP021848.1"/>
</dbReference>
<comment type="similarity">
    <text evidence="9">Belongs to the KdpA family.</text>
</comment>
<reference evidence="10 11" key="1">
    <citation type="journal article" date="2019" name="Sci. Transl. Med.">
        <title>Quorum sensing between bacterial species on the skin protects against epidermal injury in atopic dermatitis.</title>
        <authorList>
            <person name="Williams M.R."/>
        </authorList>
    </citation>
    <scope>NUCLEOTIDE SEQUENCE [LARGE SCALE GENOMIC DNA]</scope>
    <source>
        <strain evidence="10 11">E7</strain>
    </source>
</reference>
<keyword evidence="1 9" id="KW-0813">Transport</keyword>
<evidence type="ECO:0000313" key="10">
    <source>
        <dbReference type="EMBL" id="TBW72496.1"/>
    </source>
</evidence>
<feature type="transmembrane region" description="Helical" evidence="9">
    <location>
        <begin position="377"/>
        <end position="396"/>
    </location>
</feature>
<keyword evidence="3 9" id="KW-0633">Potassium transport</keyword>
<evidence type="ECO:0000313" key="11">
    <source>
        <dbReference type="Proteomes" id="UP000293637"/>
    </source>
</evidence>
<dbReference type="AlphaFoldDB" id="A0A4Q9WB39"/>
<comment type="caution">
    <text evidence="10">The sequence shown here is derived from an EMBL/GenBank/DDBJ whole genome shotgun (WGS) entry which is preliminary data.</text>
</comment>
<dbReference type="GO" id="GO:0030955">
    <property type="term" value="F:potassium ion binding"/>
    <property type="evidence" value="ECO:0007669"/>
    <property type="project" value="UniProtKB-UniRule"/>
</dbReference>
<feature type="transmembrane region" description="Helical" evidence="9">
    <location>
        <begin position="6"/>
        <end position="28"/>
    </location>
</feature>
<evidence type="ECO:0000256" key="1">
    <source>
        <dbReference type="ARBA" id="ARBA00022448"/>
    </source>
</evidence>